<organism evidence="1 2">
    <name type="scientific">Wolfiporia cocos (strain MD-104)</name>
    <name type="common">Brown rot fungus</name>
    <dbReference type="NCBI Taxonomy" id="742152"/>
    <lineage>
        <taxon>Eukaryota</taxon>
        <taxon>Fungi</taxon>
        <taxon>Dikarya</taxon>
        <taxon>Basidiomycota</taxon>
        <taxon>Agaricomycotina</taxon>
        <taxon>Agaricomycetes</taxon>
        <taxon>Polyporales</taxon>
        <taxon>Phaeolaceae</taxon>
        <taxon>Wolfiporia</taxon>
    </lineage>
</organism>
<sequence length="168" mass="18123">MAGERVVEEESKRVLRTAHVRADSHPSGCGGLSHECRPRVTITAPFSPCLIAGYRQWAPSAASPVGRSEWSAAMCAGRQLRLPHRPRAREESLGMRAVRQAQAGHDAHTSTMTPSPFVTQGPPPVLGASVHCAAPRARSILREQREYVFHGVPTVRGATSLTSVAWDA</sequence>
<keyword evidence="2" id="KW-1185">Reference proteome</keyword>
<dbReference type="Proteomes" id="UP000218811">
    <property type="component" value="Unassembled WGS sequence"/>
</dbReference>
<accession>A0A2H3JBN8</accession>
<name>A0A2H3JBN8_WOLCO</name>
<proteinExistence type="predicted"/>
<evidence type="ECO:0000313" key="2">
    <source>
        <dbReference type="Proteomes" id="UP000218811"/>
    </source>
</evidence>
<protein>
    <submittedName>
        <fullName evidence="1">Uncharacterized protein</fullName>
    </submittedName>
</protein>
<reference evidence="1 2" key="1">
    <citation type="journal article" date="2012" name="Science">
        <title>The Paleozoic origin of enzymatic lignin decomposition reconstructed from 31 fungal genomes.</title>
        <authorList>
            <person name="Floudas D."/>
            <person name="Binder M."/>
            <person name="Riley R."/>
            <person name="Barry K."/>
            <person name="Blanchette R.A."/>
            <person name="Henrissat B."/>
            <person name="Martinez A.T."/>
            <person name="Otillar R."/>
            <person name="Spatafora J.W."/>
            <person name="Yadav J.S."/>
            <person name="Aerts A."/>
            <person name="Benoit I."/>
            <person name="Boyd A."/>
            <person name="Carlson A."/>
            <person name="Copeland A."/>
            <person name="Coutinho P.M."/>
            <person name="de Vries R.P."/>
            <person name="Ferreira P."/>
            <person name="Findley K."/>
            <person name="Foster B."/>
            <person name="Gaskell J."/>
            <person name="Glotzer D."/>
            <person name="Gorecki P."/>
            <person name="Heitman J."/>
            <person name="Hesse C."/>
            <person name="Hori C."/>
            <person name="Igarashi K."/>
            <person name="Jurgens J.A."/>
            <person name="Kallen N."/>
            <person name="Kersten P."/>
            <person name="Kohler A."/>
            <person name="Kuees U."/>
            <person name="Kumar T.K.A."/>
            <person name="Kuo A."/>
            <person name="LaButti K."/>
            <person name="Larrondo L.F."/>
            <person name="Lindquist E."/>
            <person name="Ling A."/>
            <person name="Lombard V."/>
            <person name="Lucas S."/>
            <person name="Lundell T."/>
            <person name="Martin R."/>
            <person name="McLaughlin D.J."/>
            <person name="Morgenstern I."/>
            <person name="Morin E."/>
            <person name="Murat C."/>
            <person name="Nagy L.G."/>
            <person name="Nolan M."/>
            <person name="Ohm R.A."/>
            <person name="Patyshakuliyeva A."/>
            <person name="Rokas A."/>
            <person name="Ruiz-Duenas F.J."/>
            <person name="Sabat G."/>
            <person name="Salamov A."/>
            <person name="Samejima M."/>
            <person name="Schmutz J."/>
            <person name="Slot J.C."/>
            <person name="St John F."/>
            <person name="Stenlid J."/>
            <person name="Sun H."/>
            <person name="Sun S."/>
            <person name="Syed K."/>
            <person name="Tsang A."/>
            <person name="Wiebenga A."/>
            <person name="Young D."/>
            <person name="Pisabarro A."/>
            <person name="Eastwood D.C."/>
            <person name="Martin F."/>
            <person name="Cullen D."/>
            <person name="Grigoriev I.V."/>
            <person name="Hibbett D.S."/>
        </authorList>
    </citation>
    <scope>NUCLEOTIDE SEQUENCE [LARGE SCALE GENOMIC DNA]</scope>
    <source>
        <strain evidence="1 2">MD-104</strain>
    </source>
</reference>
<evidence type="ECO:0000313" key="1">
    <source>
        <dbReference type="EMBL" id="PCH33367.1"/>
    </source>
</evidence>
<gene>
    <name evidence="1" type="ORF">WOLCODRAFT_160016</name>
</gene>
<dbReference type="AlphaFoldDB" id="A0A2H3JBN8"/>
<dbReference type="EMBL" id="KB467831">
    <property type="protein sequence ID" value="PCH33367.1"/>
    <property type="molecule type" value="Genomic_DNA"/>
</dbReference>